<dbReference type="Proteomes" id="UP000257109">
    <property type="component" value="Unassembled WGS sequence"/>
</dbReference>
<evidence type="ECO:0000313" key="2">
    <source>
        <dbReference type="EMBL" id="RDY14612.1"/>
    </source>
</evidence>
<accession>A0A371IHT7</accession>
<keyword evidence="3" id="KW-1185">Reference proteome</keyword>
<keyword evidence="1" id="KW-0812">Transmembrane</keyword>
<protein>
    <submittedName>
        <fullName evidence="2">Uncharacterized protein</fullName>
    </submittedName>
</protein>
<evidence type="ECO:0000256" key="1">
    <source>
        <dbReference type="SAM" id="Phobius"/>
    </source>
</evidence>
<name>A0A371IHT7_MUCPR</name>
<feature type="non-terminal residue" evidence="2">
    <location>
        <position position="1"/>
    </location>
</feature>
<feature type="transmembrane region" description="Helical" evidence="1">
    <location>
        <begin position="104"/>
        <end position="123"/>
    </location>
</feature>
<organism evidence="2 3">
    <name type="scientific">Mucuna pruriens</name>
    <name type="common">Velvet bean</name>
    <name type="synonym">Dolichos pruriens</name>
    <dbReference type="NCBI Taxonomy" id="157652"/>
    <lineage>
        <taxon>Eukaryota</taxon>
        <taxon>Viridiplantae</taxon>
        <taxon>Streptophyta</taxon>
        <taxon>Embryophyta</taxon>
        <taxon>Tracheophyta</taxon>
        <taxon>Spermatophyta</taxon>
        <taxon>Magnoliopsida</taxon>
        <taxon>eudicotyledons</taxon>
        <taxon>Gunneridae</taxon>
        <taxon>Pentapetalae</taxon>
        <taxon>rosids</taxon>
        <taxon>fabids</taxon>
        <taxon>Fabales</taxon>
        <taxon>Fabaceae</taxon>
        <taxon>Papilionoideae</taxon>
        <taxon>50 kb inversion clade</taxon>
        <taxon>NPAAA clade</taxon>
        <taxon>indigoferoid/millettioid clade</taxon>
        <taxon>Phaseoleae</taxon>
        <taxon>Mucuna</taxon>
    </lineage>
</organism>
<sequence>MNKVDNKNENIVPTKKQRAHDASMRMIGSALVKHYMLLICYIWTCGDLSRKSTRLKNKPSTYNYTWTIVDLPPHVTPIGTYGYSKLRGKLMGYTHTERLDFFNTFSLVAKLTTVTMLLALATIND</sequence>
<gene>
    <name evidence="2" type="ORF">CR513_00310</name>
</gene>
<dbReference type="EMBL" id="QJKJ01000044">
    <property type="protein sequence ID" value="RDY14612.1"/>
    <property type="molecule type" value="Genomic_DNA"/>
</dbReference>
<dbReference type="AlphaFoldDB" id="A0A371IHT7"/>
<reference evidence="2" key="1">
    <citation type="submission" date="2018-05" db="EMBL/GenBank/DDBJ databases">
        <title>Draft genome of Mucuna pruriens seed.</title>
        <authorList>
            <person name="Nnadi N.E."/>
            <person name="Vos R."/>
            <person name="Hasami M.H."/>
            <person name="Devisetty U.K."/>
            <person name="Aguiy J.C."/>
        </authorList>
    </citation>
    <scope>NUCLEOTIDE SEQUENCE [LARGE SCALE GENOMIC DNA]</scope>
    <source>
        <strain evidence="2">JCA_2017</strain>
    </source>
</reference>
<proteinExistence type="predicted"/>
<evidence type="ECO:0000313" key="3">
    <source>
        <dbReference type="Proteomes" id="UP000257109"/>
    </source>
</evidence>
<keyword evidence="1" id="KW-1133">Transmembrane helix</keyword>
<keyword evidence="1" id="KW-0472">Membrane</keyword>
<comment type="caution">
    <text evidence="2">The sequence shown here is derived from an EMBL/GenBank/DDBJ whole genome shotgun (WGS) entry which is preliminary data.</text>
</comment>